<evidence type="ECO:0000313" key="3">
    <source>
        <dbReference type="EMBL" id="OAH54019.1"/>
    </source>
</evidence>
<name>A0A177KKX7_9BACI</name>
<dbReference type="PANTHER" id="PTHR33876:SF4">
    <property type="entry name" value="CHLOROPLAST PROTEIN FOR GROWTH AND FERTILITY 2"/>
    <property type="match status" value="1"/>
</dbReference>
<dbReference type="InterPro" id="IPR039447">
    <property type="entry name" value="UreH-like_TM_dom"/>
</dbReference>
<dbReference type="RefSeq" id="WP_018395717.1">
    <property type="nucleotide sequence ID" value="NZ_LQWZ01000034.1"/>
</dbReference>
<keyword evidence="1" id="KW-0812">Transmembrane</keyword>
<protein>
    <submittedName>
        <fullName evidence="3">Urease accessory protein UreH</fullName>
    </submittedName>
</protein>
<feature type="transmembrane region" description="Helical" evidence="1">
    <location>
        <begin position="188"/>
        <end position="206"/>
    </location>
</feature>
<dbReference type="OrthoDB" id="9811044at2"/>
<evidence type="ECO:0000256" key="1">
    <source>
        <dbReference type="SAM" id="Phobius"/>
    </source>
</evidence>
<organism evidence="3 4">
    <name type="scientific">Domibacillus aminovorans</name>
    <dbReference type="NCBI Taxonomy" id="29332"/>
    <lineage>
        <taxon>Bacteria</taxon>
        <taxon>Bacillati</taxon>
        <taxon>Bacillota</taxon>
        <taxon>Bacilli</taxon>
        <taxon>Bacillales</taxon>
        <taxon>Bacillaceae</taxon>
        <taxon>Domibacillus</taxon>
    </lineage>
</organism>
<sequence length="220" mass="23893">MDVTLFSILSLGFILGIKHAIEPDHIIAVSTIASRSKKISQSALAGVFWGIGHTATLFLIGLTLILMKNSFPDKVSMSLEFLVGVMLVYLGTVNVLAANKNQRHIHRNHSQYGDKHYFIKSSLIGLVHGLAGSAAMVLLTMSTVNSVWQGAAYILIFGAGTVAGMLLFTTLIGIPFVFSSSKKEMNSLFTMISGVISVLFGLYYMYNLAIKDGLLSLLFR</sequence>
<keyword evidence="1" id="KW-0472">Membrane</keyword>
<accession>A0A177KKX7</accession>
<proteinExistence type="predicted"/>
<dbReference type="InterPro" id="IPR052776">
    <property type="entry name" value="Chloro_ReproSupport/MetalTrans"/>
</dbReference>
<dbReference type="AlphaFoldDB" id="A0A177KKX7"/>
<feature type="transmembrane region" description="Helical" evidence="1">
    <location>
        <begin position="44"/>
        <end position="67"/>
    </location>
</feature>
<evidence type="ECO:0000259" key="2">
    <source>
        <dbReference type="Pfam" id="PF13386"/>
    </source>
</evidence>
<dbReference type="Proteomes" id="UP000077271">
    <property type="component" value="Unassembled WGS sequence"/>
</dbReference>
<dbReference type="EMBL" id="LQWZ01000034">
    <property type="protein sequence ID" value="OAH54019.1"/>
    <property type="molecule type" value="Genomic_DNA"/>
</dbReference>
<reference evidence="3 4" key="1">
    <citation type="submission" date="2016-01" db="EMBL/GenBank/DDBJ databases">
        <title>Investigation of taxonomic status of Bacillus aminovorans.</title>
        <authorList>
            <person name="Verma A."/>
            <person name="Pal Y."/>
            <person name="Krishnamurthi S."/>
        </authorList>
    </citation>
    <scope>NUCLEOTIDE SEQUENCE [LARGE SCALE GENOMIC DNA]</scope>
    <source>
        <strain evidence="3 4">DSM 4337</strain>
    </source>
</reference>
<feature type="transmembrane region" description="Helical" evidence="1">
    <location>
        <begin position="117"/>
        <end position="139"/>
    </location>
</feature>
<gene>
    <name evidence="3" type="ORF">AWH48_09645</name>
</gene>
<dbReference type="Pfam" id="PF13386">
    <property type="entry name" value="DsbD_2"/>
    <property type="match status" value="1"/>
</dbReference>
<comment type="caution">
    <text evidence="3">The sequence shown here is derived from an EMBL/GenBank/DDBJ whole genome shotgun (WGS) entry which is preliminary data.</text>
</comment>
<dbReference type="PANTHER" id="PTHR33876">
    <property type="entry name" value="UNNAMED PRODUCT"/>
    <property type="match status" value="1"/>
</dbReference>
<feature type="domain" description="Urease accessory protein UreH-like transmembrane" evidence="2">
    <location>
        <begin position="32"/>
        <end position="203"/>
    </location>
</feature>
<feature type="transmembrane region" description="Helical" evidence="1">
    <location>
        <begin position="151"/>
        <end position="176"/>
    </location>
</feature>
<feature type="transmembrane region" description="Helical" evidence="1">
    <location>
        <begin position="79"/>
        <end position="97"/>
    </location>
</feature>
<evidence type="ECO:0000313" key="4">
    <source>
        <dbReference type="Proteomes" id="UP000077271"/>
    </source>
</evidence>
<keyword evidence="1" id="KW-1133">Transmembrane helix</keyword>